<feature type="compositionally biased region" description="Basic and acidic residues" evidence="1">
    <location>
        <begin position="9"/>
        <end position="27"/>
    </location>
</feature>
<keyword evidence="2" id="KW-1185">Reference proteome</keyword>
<feature type="region of interest" description="Disordered" evidence="1">
    <location>
        <begin position="87"/>
        <end position="115"/>
    </location>
</feature>
<feature type="compositionally biased region" description="Basic and acidic residues" evidence="1">
    <location>
        <begin position="88"/>
        <end position="109"/>
    </location>
</feature>
<dbReference type="WBParaSite" id="ALUE_0000314501-mRNA-1">
    <property type="protein sequence ID" value="ALUE_0000314501-mRNA-1"/>
    <property type="gene ID" value="ALUE_0000314501"/>
</dbReference>
<evidence type="ECO:0000313" key="2">
    <source>
        <dbReference type="Proteomes" id="UP000036681"/>
    </source>
</evidence>
<organism evidence="2 3">
    <name type="scientific">Ascaris lumbricoides</name>
    <name type="common">Giant roundworm</name>
    <dbReference type="NCBI Taxonomy" id="6252"/>
    <lineage>
        <taxon>Eukaryota</taxon>
        <taxon>Metazoa</taxon>
        <taxon>Ecdysozoa</taxon>
        <taxon>Nematoda</taxon>
        <taxon>Chromadorea</taxon>
        <taxon>Rhabditida</taxon>
        <taxon>Spirurina</taxon>
        <taxon>Ascaridomorpha</taxon>
        <taxon>Ascaridoidea</taxon>
        <taxon>Ascarididae</taxon>
        <taxon>Ascaris</taxon>
    </lineage>
</organism>
<dbReference type="InterPro" id="IPR036875">
    <property type="entry name" value="Znf_CCHC_sf"/>
</dbReference>
<dbReference type="SUPFAM" id="SSF57756">
    <property type="entry name" value="Retrovirus zinc finger-like domains"/>
    <property type="match status" value="1"/>
</dbReference>
<dbReference type="AlphaFoldDB" id="A0A9J2P019"/>
<reference evidence="3" key="1">
    <citation type="submission" date="2023-03" db="UniProtKB">
        <authorList>
            <consortium name="WormBaseParasite"/>
        </authorList>
    </citation>
    <scope>IDENTIFICATION</scope>
</reference>
<proteinExistence type="predicted"/>
<protein>
    <submittedName>
        <fullName evidence="3">CCHC-type domain-containing protein</fullName>
    </submittedName>
</protein>
<accession>A0A9J2P019</accession>
<evidence type="ECO:0000313" key="3">
    <source>
        <dbReference type="WBParaSite" id="ALUE_0000314501-mRNA-1"/>
    </source>
</evidence>
<name>A0A9J2P019_ASCLU</name>
<dbReference type="GO" id="GO:0003676">
    <property type="term" value="F:nucleic acid binding"/>
    <property type="evidence" value="ECO:0007669"/>
    <property type="project" value="InterPro"/>
</dbReference>
<dbReference type="Proteomes" id="UP000036681">
    <property type="component" value="Unplaced"/>
</dbReference>
<dbReference type="GO" id="GO:0008270">
    <property type="term" value="F:zinc ion binding"/>
    <property type="evidence" value="ECO:0007669"/>
    <property type="project" value="InterPro"/>
</dbReference>
<feature type="region of interest" description="Disordered" evidence="1">
    <location>
        <begin position="1"/>
        <end position="59"/>
    </location>
</feature>
<sequence>MMPTMSRSRAKEQDKDSTGEQDKEEMKGAFIVNTSSSATQYGVPGSNQNLENGNHPSNRTQACFKCDEKGDLAHDCVQHATARIIRRISSEHNDATDKRETAQRDRDELQMNADL</sequence>
<evidence type="ECO:0000256" key="1">
    <source>
        <dbReference type="SAM" id="MobiDB-lite"/>
    </source>
</evidence>
<feature type="compositionally biased region" description="Polar residues" evidence="1">
    <location>
        <begin position="32"/>
        <end position="59"/>
    </location>
</feature>